<feature type="chain" id="PRO_5036003097" evidence="1">
    <location>
        <begin position="34"/>
        <end position="113"/>
    </location>
</feature>
<accession>A0A0W0U2S4</accession>
<evidence type="ECO:0000313" key="5">
    <source>
        <dbReference type="Proteomes" id="UP000251942"/>
    </source>
</evidence>
<evidence type="ECO:0000313" key="4">
    <source>
        <dbReference type="Proteomes" id="UP000054698"/>
    </source>
</evidence>
<reference evidence="3 5" key="2">
    <citation type="submission" date="2018-06" db="EMBL/GenBank/DDBJ databases">
        <authorList>
            <consortium name="Pathogen Informatics"/>
            <person name="Doyle S."/>
        </authorList>
    </citation>
    <scope>NUCLEOTIDE SEQUENCE [LARGE SCALE GENOMIC DNA]</scope>
    <source>
        <strain evidence="3 5">NCTC12022</strain>
    </source>
</reference>
<keyword evidence="4" id="KW-1185">Reference proteome</keyword>
<dbReference type="AlphaFoldDB" id="A0A0W0U2S4"/>
<name>A0A0W0U2S4_9GAMM</name>
<proteinExistence type="predicted"/>
<evidence type="ECO:0000256" key="1">
    <source>
        <dbReference type="SAM" id="SignalP"/>
    </source>
</evidence>
<dbReference type="Proteomes" id="UP000054698">
    <property type="component" value="Unassembled WGS sequence"/>
</dbReference>
<sequence>MNSHSVKNIGLLPTLAVSFLLFLTAAYTSNSHAAPIQNQKPSATKNMELAYFQVYRNYPRYYYYGRSYYRPGYYYRPGPVYWRGSGPYYGVRCQKNCYVNRYGAVVRCVRSCY</sequence>
<protein>
    <submittedName>
        <fullName evidence="2">Uncharacterized protein</fullName>
    </submittedName>
</protein>
<organism evidence="2 4">
    <name type="scientific">Legionella feeleii</name>
    <dbReference type="NCBI Taxonomy" id="453"/>
    <lineage>
        <taxon>Bacteria</taxon>
        <taxon>Pseudomonadati</taxon>
        <taxon>Pseudomonadota</taxon>
        <taxon>Gammaproteobacteria</taxon>
        <taxon>Legionellales</taxon>
        <taxon>Legionellaceae</taxon>
        <taxon>Legionella</taxon>
    </lineage>
</organism>
<keyword evidence="1" id="KW-0732">Signal</keyword>
<dbReference type="EMBL" id="LNYB01000028">
    <property type="protein sequence ID" value="KTD01933.1"/>
    <property type="molecule type" value="Genomic_DNA"/>
</dbReference>
<dbReference type="EMBL" id="UASS01000001">
    <property type="protein sequence ID" value="SPX59454.1"/>
    <property type="molecule type" value="Genomic_DNA"/>
</dbReference>
<dbReference type="Proteomes" id="UP000251942">
    <property type="component" value="Unassembled WGS sequence"/>
</dbReference>
<evidence type="ECO:0000313" key="2">
    <source>
        <dbReference type="EMBL" id="KTD01933.1"/>
    </source>
</evidence>
<dbReference type="OrthoDB" id="5639122at2"/>
<reference evidence="2 4" key="1">
    <citation type="submission" date="2015-11" db="EMBL/GenBank/DDBJ databases">
        <title>Genomic analysis of 38 Legionella species identifies large and diverse effector repertoires.</title>
        <authorList>
            <person name="Burstein D."/>
            <person name="Amaro F."/>
            <person name="Zusman T."/>
            <person name="Lifshitz Z."/>
            <person name="Cohen O."/>
            <person name="Gilbert J.A."/>
            <person name="Pupko T."/>
            <person name="Shuman H.A."/>
            <person name="Segal G."/>
        </authorList>
    </citation>
    <scope>NUCLEOTIDE SEQUENCE [LARGE SCALE GENOMIC DNA]</scope>
    <source>
        <strain evidence="2 4">WO-44C</strain>
    </source>
</reference>
<feature type="signal peptide" evidence="1">
    <location>
        <begin position="1"/>
        <end position="33"/>
    </location>
</feature>
<dbReference type="RefSeq" id="WP_058444469.1">
    <property type="nucleotide sequence ID" value="NZ_CAAAHT010000010.1"/>
</dbReference>
<dbReference type="PATRIC" id="fig|453.4.peg.1055"/>
<gene>
    <name evidence="2" type="ORF">Lfee_0980</name>
    <name evidence="3" type="ORF">NCTC12022_00277</name>
</gene>
<evidence type="ECO:0000313" key="3">
    <source>
        <dbReference type="EMBL" id="SPX59454.1"/>
    </source>
</evidence>